<evidence type="ECO:0000313" key="3">
    <source>
        <dbReference type="Proteomes" id="UP000467700"/>
    </source>
</evidence>
<feature type="region of interest" description="Disordered" evidence="1">
    <location>
        <begin position="33"/>
        <end position="78"/>
    </location>
</feature>
<dbReference type="Proteomes" id="UP000467700">
    <property type="component" value="Unassembled WGS sequence"/>
</dbReference>
<evidence type="ECO:0000256" key="1">
    <source>
        <dbReference type="SAM" id="MobiDB-lite"/>
    </source>
</evidence>
<gene>
    <name evidence="2" type="ORF">AAE3_LOCUS7815</name>
</gene>
<accession>A0A8S0X328</accession>
<reference evidence="2 3" key="1">
    <citation type="submission" date="2020-01" db="EMBL/GenBank/DDBJ databases">
        <authorList>
            <person name="Gupta K D."/>
        </authorList>
    </citation>
    <scope>NUCLEOTIDE SEQUENCE [LARGE SCALE GENOMIC DNA]</scope>
</reference>
<dbReference type="AlphaFoldDB" id="A0A8S0X328"/>
<evidence type="ECO:0000313" key="2">
    <source>
        <dbReference type="EMBL" id="CAA7265612.1"/>
    </source>
</evidence>
<organism evidence="2 3">
    <name type="scientific">Cyclocybe aegerita</name>
    <name type="common">Black poplar mushroom</name>
    <name type="synonym">Agrocybe aegerita</name>
    <dbReference type="NCBI Taxonomy" id="1973307"/>
    <lineage>
        <taxon>Eukaryota</taxon>
        <taxon>Fungi</taxon>
        <taxon>Dikarya</taxon>
        <taxon>Basidiomycota</taxon>
        <taxon>Agaricomycotina</taxon>
        <taxon>Agaricomycetes</taxon>
        <taxon>Agaricomycetidae</taxon>
        <taxon>Agaricales</taxon>
        <taxon>Agaricineae</taxon>
        <taxon>Bolbitiaceae</taxon>
        <taxon>Cyclocybe</taxon>
    </lineage>
</organism>
<dbReference type="EMBL" id="CACVBS010000049">
    <property type="protein sequence ID" value="CAA7265612.1"/>
    <property type="molecule type" value="Genomic_DNA"/>
</dbReference>
<comment type="caution">
    <text evidence="2">The sequence shown here is derived from an EMBL/GenBank/DDBJ whole genome shotgun (WGS) entry which is preliminary data.</text>
</comment>
<proteinExistence type="predicted"/>
<sequence length="226" mass="23796">MATDFSCIHGPGELNNFSLASLLEAETLSKDEPTIHPAPALDNLGRPASPSRIPASKKCKGVDRPVPPPPQKKNKVAYSHPGLPLLINRTTKPKPCPTTWAGIARQAALMPPLPPGLGPQCCGPSPPPSFSTGPMKTSPHWSVPSFTSEGPTQKQVLVSFGGTPPDLTKIFTKSAVRAASRYLRDQPSASRQPGYFLCAAGFAGARVSAEAVGTVNNDQIMLGNIE</sequence>
<keyword evidence="3" id="KW-1185">Reference proteome</keyword>
<name>A0A8S0X328_CYCAE</name>
<feature type="region of interest" description="Disordered" evidence="1">
    <location>
        <begin position="128"/>
        <end position="149"/>
    </location>
</feature>
<protein>
    <submittedName>
        <fullName evidence="2">Uncharacterized protein</fullName>
    </submittedName>
</protein>